<dbReference type="EMBL" id="JACOPH010000010">
    <property type="protein sequence ID" value="MBC5714752.1"/>
    <property type="molecule type" value="Genomic_DNA"/>
</dbReference>
<dbReference type="Pfam" id="PF00672">
    <property type="entry name" value="HAMP"/>
    <property type="match status" value="1"/>
</dbReference>
<dbReference type="PANTHER" id="PTHR32089:SF112">
    <property type="entry name" value="LYSOZYME-LIKE PROTEIN-RELATED"/>
    <property type="match status" value="1"/>
</dbReference>
<dbReference type="Gene3D" id="1.10.287.950">
    <property type="entry name" value="Methyl-accepting chemotaxis protein"/>
    <property type="match status" value="1"/>
</dbReference>
<keyword evidence="4" id="KW-0472">Membrane</keyword>
<dbReference type="InterPro" id="IPR004089">
    <property type="entry name" value="MCPsignal_dom"/>
</dbReference>
<dbReference type="GO" id="GO:0016020">
    <property type="term" value="C:membrane"/>
    <property type="evidence" value="ECO:0007669"/>
    <property type="project" value="InterPro"/>
</dbReference>
<dbReference type="SMART" id="SM00283">
    <property type="entry name" value="MA"/>
    <property type="match status" value="1"/>
</dbReference>
<evidence type="ECO:0000259" key="6">
    <source>
        <dbReference type="PROSITE" id="PS50885"/>
    </source>
</evidence>
<dbReference type="PROSITE" id="PS50111">
    <property type="entry name" value="CHEMOTAXIS_TRANSDUC_2"/>
    <property type="match status" value="1"/>
</dbReference>
<feature type="domain" description="HAMP" evidence="6">
    <location>
        <begin position="105"/>
        <end position="163"/>
    </location>
</feature>
<accession>A0A923LPQ2</accession>
<organism evidence="7 8">
    <name type="scientific">Roseburia zhanii</name>
    <dbReference type="NCBI Taxonomy" id="2763064"/>
    <lineage>
        <taxon>Bacteria</taxon>
        <taxon>Bacillati</taxon>
        <taxon>Bacillota</taxon>
        <taxon>Clostridia</taxon>
        <taxon>Lachnospirales</taxon>
        <taxon>Lachnospiraceae</taxon>
        <taxon>Roseburia</taxon>
    </lineage>
</organism>
<keyword evidence="4" id="KW-0812">Transmembrane</keyword>
<evidence type="ECO:0000313" key="7">
    <source>
        <dbReference type="EMBL" id="MBC5714752.1"/>
    </source>
</evidence>
<evidence type="ECO:0000259" key="5">
    <source>
        <dbReference type="PROSITE" id="PS50111"/>
    </source>
</evidence>
<reference evidence="7" key="1">
    <citation type="submission" date="2020-08" db="EMBL/GenBank/DDBJ databases">
        <title>Genome public.</title>
        <authorList>
            <person name="Liu C."/>
            <person name="Sun Q."/>
        </authorList>
    </citation>
    <scope>NUCLEOTIDE SEQUENCE</scope>
    <source>
        <strain evidence="7">BX1005</strain>
    </source>
</reference>
<evidence type="ECO:0000313" key="8">
    <source>
        <dbReference type="Proteomes" id="UP000606720"/>
    </source>
</evidence>
<dbReference type="PROSITE" id="PS50885">
    <property type="entry name" value="HAMP"/>
    <property type="match status" value="1"/>
</dbReference>
<dbReference type="PANTHER" id="PTHR32089">
    <property type="entry name" value="METHYL-ACCEPTING CHEMOTAXIS PROTEIN MCPB"/>
    <property type="match status" value="1"/>
</dbReference>
<dbReference type="Proteomes" id="UP000606720">
    <property type="component" value="Unassembled WGS sequence"/>
</dbReference>
<dbReference type="Gene3D" id="6.10.340.10">
    <property type="match status" value="1"/>
</dbReference>
<dbReference type="RefSeq" id="WP_178050283.1">
    <property type="nucleotide sequence ID" value="NZ_JACOPH010000010.1"/>
</dbReference>
<dbReference type="Pfam" id="PF00015">
    <property type="entry name" value="MCPsignal"/>
    <property type="match status" value="1"/>
</dbReference>
<comment type="similarity">
    <text evidence="2">Belongs to the methyl-accepting chemotaxis (MCP) protein family.</text>
</comment>
<protein>
    <submittedName>
        <fullName evidence="7">Methyl-accepting chemotaxis protein</fullName>
    </submittedName>
</protein>
<gene>
    <name evidence="7" type="ORF">H8S17_11175</name>
</gene>
<dbReference type="CDD" id="cd06225">
    <property type="entry name" value="HAMP"/>
    <property type="match status" value="1"/>
</dbReference>
<dbReference type="AlphaFoldDB" id="A0A923LPQ2"/>
<evidence type="ECO:0000256" key="2">
    <source>
        <dbReference type="ARBA" id="ARBA00029447"/>
    </source>
</evidence>
<feature type="transmembrane region" description="Helical" evidence="4">
    <location>
        <begin position="12"/>
        <end position="31"/>
    </location>
</feature>
<name>A0A923LPQ2_9FIRM</name>
<sequence>MRKSIGKKITAWITLLGVFMILICVLDLGALNKINQYKVGIVQNVETIKTAGSGGDAADLAAVQESTDYLLDRIGIRIEGTVLFNIILIVVAIMIYVVILIVIRQTITKPAQDASRHLGEMVDKIENDEGDLTQRLAVRSKDEIGQMANGVNEFIAQLQGLMLKVQEESANILQSVSEVSSQVSDSNQSALSISSAMEELAASMEEISATVEHIAAGTTEILGSIQDISTRADNGAETIASIKGHAEELHTQTIDSKEKTTAIFEEISRVLNASVEESKNVEKINELTGNILDIASQTNLLALNASIEAARAGEAGKGFAVVADEIRNLADNSRDTANDIQNISNMVTGAVDALAGNAEKMIQFISEHVMKDYDGFVDVADQYQNDADEMNLILMDFAKKASTIANTMTEMDSGIRNISVTVDESANAVTQVANDTATLVNAMSQIQTETDHNQDISVKLGNEVKRFKQV</sequence>
<dbReference type="SUPFAM" id="SSF58104">
    <property type="entry name" value="Methyl-accepting chemotaxis protein (MCP) signaling domain"/>
    <property type="match status" value="1"/>
</dbReference>
<keyword evidence="1 3" id="KW-0807">Transducer</keyword>
<evidence type="ECO:0000256" key="4">
    <source>
        <dbReference type="SAM" id="Phobius"/>
    </source>
</evidence>
<comment type="caution">
    <text evidence="7">The sequence shown here is derived from an EMBL/GenBank/DDBJ whole genome shotgun (WGS) entry which is preliminary data.</text>
</comment>
<feature type="transmembrane region" description="Helical" evidence="4">
    <location>
        <begin position="82"/>
        <end position="103"/>
    </location>
</feature>
<dbReference type="SMART" id="SM00304">
    <property type="entry name" value="HAMP"/>
    <property type="match status" value="1"/>
</dbReference>
<dbReference type="GO" id="GO:0007165">
    <property type="term" value="P:signal transduction"/>
    <property type="evidence" value="ECO:0007669"/>
    <property type="project" value="UniProtKB-KW"/>
</dbReference>
<proteinExistence type="inferred from homology"/>
<evidence type="ECO:0000256" key="3">
    <source>
        <dbReference type="PROSITE-ProRule" id="PRU00284"/>
    </source>
</evidence>
<feature type="domain" description="Methyl-accepting transducer" evidence="5">
    <location>
        <begin position="168"/>
        <end position="433"/>
    </location>
</feature>
<evidence type="ECO:0000256" key="1">
    <source>
        <dbReference type="ARBA" id="ARBA00023224"/>
    </source>
</evidence>
<keyword evidence="4" id="KW-1133">Transmembrane helix</keyword>
<dbReference type="InterPro" id="IPR003660">
    <property type="entry name" value="HAMP_dom"/>
</dbReference>
<keyword evidence="8" id="KW-1185">Reference proteome</keyword>